<name>A0A431W472_9DEIO</name>
<gene>
    <name evidence="1" type="ORF">EJ104_01765</name>
</gene>
<proteinExistence type="predicted"/>
<dbReference type="Pfam" id="PF07949">
    <property type="entry name" value="YbbR"/>
    <property type="match status" value="2"/>
</dbReference>
<dbReference type="PANTHER" id="PTHR37804:SF1">
    <property type="entry name" value="CDAA REGULATORY PROTEIN CDAR"/>
    <property type="match status" value="1"/>
</dbReference>
<evidence type="ECO:0000313" key="2">
    <source>
        <dbReference type="Proteomes" id="UP000277766"/>
    </source>
</evidence>
<evidence type="ECO:0000313" key="1">
    <source>
        <dbReference type="EMBL" id="RTR30261.1"/>
    </source>
</evidence>
<dbReference type="OrthoDB" id="73708at2"/>
<dbReference type="RefSeq" id="WP_126351042.1">
    <property type="nucleotide sequence ID" value="NZ_CP086380.1"/>
</dbReference>
<sequence>MSGPLRGQDPNSLSQSAEAVRRWLADQFSAGRLTQDLGAKLLAFLAAGLLWFYASEDRRAIIEQSYDVPISVRDDTTPAEGETRAHSGLTPGTIKVTLSGRPGRLRELTGDRIEAMIDITDLPEGSFNEPITVLPPGDTQLVSSTPDRVQGLIDTVQTLELPVTVTVYAPGSAVMPNYQASPAQVTVSGPSRVVNTVEQIIHPPVTLAPGEEQTVSLLALDAEGKPVEGLNLQPATVQLSRVDSGELPAQRVGVELAPPPAGLRVVSAELSPAEVRLVGPTAALEELRRVVGVIDYRAGEYQTEVQLLTPAGVEALDRVTATVRIEAVPAATASEADASLDTP</sequence>
<protein>
    <recommendedName>
        <fullName evidence="3">YbbR-like domain-containing protein</fullName>
    </recommendedName>
</protein>
<dbReference type="AlphaFoldDB" id="A0A431W472"/>
<evidence type="ECO:0008006" key="3">
    <source>
        <dbReference type="Google" id="ProtNLM"/>
    </source>
</evidence>
<comment type="caution">
    <text evidence="1">The sequence shown here is derived from an EMBL/GenBank/DDBJ whole genome shotgun (WGS) entry which is preliminary data.</text>
</comment>
<dbReference type="Gene3D" id="2.170.120.40">
    <property type="entry name" value="YbbR-like domain"/>
    <property type="match status" value="1"/>
</dbReference>
<dbReference type="InterPro" id="IPR053154">
    <property type="entry name" value="c-di-AMP_regulator"/>
</dbReference>
<dbReference type="Proteomes" id="UP000277766">
    <property type="component" value="Unassembled WGS sequence"/>
</dbReference>
<dbReference type="EMBL" id="RXPE01000002">
    <property type="protein sequence ID" value="RTR30261.1"/>
    <property type="molecule type" value="Genomic_DNA"/>
</dbReference>
<keyword evidence="2" id="KW-1185">Reference proteome</keyword>
<reference evidence="1 2" key="1">
    <citation type="submission" date="2018-12" db="EMBL/GenBank/DDBJ databases">
        <title>Deinococcus radiophilus ATCC 27603 genome sequencing and assembly.</title>
        <authorList>
            <person name="Maclea K.S."/>
            <person name="Maynard C.R."/>
        </authorList>
    </citation>
    <scope>NUCLEOTIDE SEQUENCE [LARGE SCALE GENOMIC DNA]</scope>
    <source>
        <strain evidence="1 2">ATCC 27603</strain>
    </source>
</reference>
<dbReference type="PANTHER" id="PTHR37804">
    <property type="entry name" value="CDAA REGULATORY PROTEIN CDAR"/>
    <property type="match status" value="1"/>
</dbReference>
<dbReference type="InterPro" id="IPR012505">
    <property type="entry name" value="YbbR"/>
</dbReference>
<dbReference type="Gene3D" id="2.170.120.30">
    <property type="match status" value="1"/>
</dbReference>
<accession>A0A431W472</accession>
<organism evidence="1 2">
    <name type="scientific">Deinococcus radiophilus</name>
    <dbReference type="NCBI Taxonomy" id="32062"/>
    <lineage>
        <taxon>Bacteria</taxon>
        <taxon>Thermotogati</taxon>
        <taxon>Deinococcota</taxon>
        <taxon>Deinococci</taxon>
        <taxon>Deinococcales</taxon>
        <taxon>Deinococcaceae</taxon>
        <taxon>Deinococcus</taxon>
    </lineage>
</organism>